<sequence>MENSEIEVEQVNDKPYNMAGISEAVTIEVDQVNNKPYNMAGISEAEQGEQPRRNVVPPIKEMIDKLPPVNEKCSIFRVPKLLRNMNHRAYTPQVISIGPFHHHRKDLLATEPYKLRRCLNFLSRLGNERDSLELLKKNTQTWMKEVRNCYGEPINMNDKEFVNMMVVDGCFLVEFLIENYNGVYPNTCFQTPNNLDLTFHQRSSELFPDLIMLENQVPFFLLESLFGLLPNITSCVHFIELASTFLECGFAYNCSFSKAPLEKPKHFVDLLSFYFVVPKTPLEDIKINPPSITELHEAGVTIKKAENVTNAMNLSFKNGIFTIPPLTIDDVFEPTMRNLIAFEHFPLENENKCIQYIEFMDDLISTEKDVNLLVKAGIIINHIGGSNKEVSKLFNNLCKFVELPCNSKFNNTSKALRKHCDGRWNKARASLMHNYCNTPWAFISFCAATLLIILTLAQTIFSGISAFPSKP</sequence>
<evidence type="ECO:0000313" key="3">
    <source>
        <dbReference type="RefSeq" id="XP_022961900.1"/>
    </source>
</evidence>
<organism evidence="2 4">
    <name type="scientific">Cucurbita moschata</name>
    <name type="common">Winter crookneck squash</name>
    <name type="synonym">Cucurbita pepo var. moschata</name>
    <dbReference type="NCBI Taxonomy" id="3662"/>
    <lineage>
        <taxon>Eukaryota</taxon>
        <taxon>Viridiplantae</taxon>
        <taxon>Streptophyta</taxon>
        <taxon>Embryophyta</taxon>
        <taxon>Tracheophyta</taxon>
        <taxon>Spermatophyta</taxon>
        <taxon>Magnoliopsida</taxon>
        <taxon>eudicotyledons</taxon>
        <taxon>Gunneridae</taxon>
        <taxon>Pentapetalae</taxon>
        <taxon>rosids</taxon>
        <taxon>fabids</taxon>
        <taxon>Cucurbitales</taxon>
        <taxon>Cucurbitaceae</taxon>
        <taxon>Cucurbiteae</taxon>
        <taxon>Cucurbita</taxon>
    </lineage>
</organism>
<gene>
    <name evidence="3 4" type="primary">LOC111462531</name>
</gene>
<reference evidence="3 4" key="1">
    <citation type="submission" date="2025-04" db="UniProtKB">
        <authorList>
            <consortium name="RefSeq"/>
        </authorList>
    </citation>
    <scope>IDENTIFICATION</scope>
    <source>
        <tissue evidence="3 4">Young leaves</tissue>
    </source>
</reference>
<keyword evidence="2" id="KW-1185">Reference proteome</keyword>
<dbReference type="PANTHER" id="PTHR31170:SF20">
    <property type="entry name" value="DUF247 DOMAIN PROTEIN"/>
    <property type="match status" value="1"/>
</dbReference>
<keyword evidence="1" id="KW-1133">Transmembrane helix</keyword>
<dbReference type="RefSeq" id="XP_022961900.1">
    <property type="nucleotide sequence ID" value="XM_023106132.1"/>
</dbReference>
<dbReference type="GeneID" id="111462531"/>
<keyword evidence="1" id="KW-0472">Membrane</keyword>
<dbReference type="InterPro" id="IPR004158">
    <property type="entry name" value="DUF247_pln"/>
</dbReference>
<dbReference type="PANTHER" id="PTHR31170">
    <property type="entry name" value="BNAC04G53230D PROTEIN"/>
    <property type="match status" value="1"/>
</dbReference>
<evidence type="ECO:0000256" key="1">
    <source>
        <dbReference type="SAM" id="Phobius"/>
    </source>
</evidence>
<evidence type="ECO:0000313" key="2">
    <source>
        <dbReference type="Proteomes" id="UP000504609"/>
    </source>
</evidence>
<accession>A0A6J1HBM4</accession>
<dbReference type="AlphaFoldDB" id="A0A6J1HBM4"/>
<keyword evidence="1" id="KW-0812">Transmembrane</keyword>
<dbReference type="Pfam" id="PF03140">
    <property type="entry name" value="DUF247"/>
    <property type="match status" value="1"/>
</dbReference>
<dbReference type="Proteomes" id="UP000504609">
    <property type="component" value="Unplaced"/>
</dbReference>
<name>A0A6J1HBM4_CUCMO</name>
<evidence type="ECO:0000313" key="4">
    <source>
        <dbReference type="RefSeq" id="XP_022961901.1"/>
    </source>
</evidence>
<feature type="transmembrane region" description="Helical" evidence="1">
    <location>
        <begin position="440"/>
        <end position="467"/>
    </location>
</feature>
<proteinExistence type="predicted"/>
<protein>
    <submittedName>
        <fullName evidence="3 4">UPF0481 protein At3g47200-like</fullName>
    </submittedName>
</protein>
<dbReference type="KEGG" id="cmos:111462531"/>
<dbReference type="RefSeq" id="XP_022961901.1">
    <property type="nucleotide sequence ID" value="XM_023106133.1"/>
</dbReference>